<dbReference type="SUPFAM" id="SSF53098">
    <property type="entry name" value="Ribonuclease H-like"/>
    <property type="match status" value="1"/>
</dbReference>
<evidence type="ECO:0000313" key="7">
    <source>
        <dbReference type="Proteomes" id="UP000007845"/>
    </source>
</evidence>
<dbReference type="STRING" id="641491.DND132_1920"/>
<dbReference type="OrthoDB" id="9815222at2"/>
<dbReference type="GO" id="GO:0036297">
    <property type="term" value="P:interstrand cross-link repair"/>
    <property type="evidence" value="ECO:0007669"/>
    <property type="project" value="TreeGrafter"/>
</dbReference>
<dbReference type="Gene3D" id="3.40.50.300">
    <property type="entry name" value="P-loop containing nucleotide triphosphate hydrolases"/>
    <property type="match status" value="2"/>
</dbReference>
<dbReference type="InterPro" id="IPR014001">
    <property type="entry name" value="Helicase_ATP-bd"/>
</dbReference>
<dbReference type="HOGENOM" id="CLU_000809_3_2_7"/>
<dbReference type="Gene3D" id="3.30.420.10">
    <property type="entry name" value="Ribonuclease H-like superfamily/Ribonuclease H"/>
    <property type="match status" value="1"/>
</dbReference>
<reference evidence="6 7" key="1">
    <citation type="journal article" date="2011" name="J. Bacteriol.">
        <title>Genome sequence of the mercury-methylating strain Desulfovibrio desulfuricans ND132.</title>
        <authorList>
            <person name="Brown S.D."/>
            <person name="Gilmour C.C."/>
            <person name="Kucken A.M."/>
            <person name="Wall J.D."/>
            <person name="Elias D.A."/>
            <person name="Brandt C.C."/>
            <person name="Podar M."/>
            <person name="Chertkov O."/>
            <person name="Held B."/>
            <person name="Bruce D.C."/>
            <person name="Detter J.C."/>
            <person name="Tapia R."/>
            <person name="Han C.S."/>
            <person name="Goodwin L.A."/>
            <person name="Cheng J.F."/>
            <person name="Pitluck S."/>
            <person name="Woyke T."/>
            <person name="Mikhailova N."/>
            <person name="Ivanova N.N."/>
            <person name="Han J."/>
            <person name="Lucas S."/>
            <person name="Lapidus A.L."/>
            <person name="Land M.L."/>
            <person name="Hauser L.J."/>
            <person name="Palumbo A.V."/>
        </authorList>
    </citation>
    <scope>NUCLEOTIDE SEQUENCE [LARGE SCALE GENOMIC DNA]</scope>
    <source>
        <strain evidence="6 7">ND132</strain>
    </source>
</reference>
<keyword evidence="1" id="KW-0547">Nucleotide-binding</keyword>
<dbReference type="AlphaFoldDB" id="F0JGT6"/>
<dbReference type="InterPro" id="IPR011545">
    <property type="entry name" value="DEAD/DEAH_box_helicase_dom"/>
</dbReference>
<dbReference type="InterPro" id="IPR001650">
    <property type="entry name" value="Helicase_C-like"/>
</dbReference>
<dbReference type="EMBL" id="CP003220">
    <property type="protein sequence ID" value="EGB15126.1"/>
    <property type="molecule type" value="Genomic_DNA"/>
</dbReference>
<evidence type="ECO:0008006" key="8">
    <source>
        <dbReference type="Google" id="ProtNLM"/>
    </source>
</evidence>
<dbReference type="SMART" id="SM00490">
    <property type="entry name" value="HELICc"/>
    <property type="match status" value="1"/>
</dbReference>
<dbReference type="InterPro" id="IPR018973">
    <property type="entry name" value="MZB"/>
</dbReference>
<dbReference type="SUPFAM" id="SSF52540">
    <property type="entry name" value="P-loop containing nucleoside triphosphate hydrolases"/>
    <property type="match status" value="1"/>
</dbReference>
<evidence type="ECO:0000259" key="5">
    <source>
        <dbReference type="PROSITE" id="PS51194"/>
    </source>
</evidence>
<feature type="region of interest" description="Disordered" evidence="3">
    <location>
        <begin position="514"/>
        <end position="545"/>
    </location>
</feature>
<dbReference type="GO" id="GO:0043138">
    <property type="term" value="F:3'-5' DNA helicase activity"/>
    <property type="evidence" value="ECO:0007669"/>
    <property type="project" value="TreeGrafter"/>
</dbReference>
<dbReference type="InterPro" id="IPR027417">
    <property type="entry name" value="P-loop_NTPase"/>
</dbReference>
<dbReference type="Pfam" id="PF00271">
    <property type="entry name" value="Helicase_C"/>
    <property type="match status" value="1"/>
</dbReference>
<dbReference type="GO" id="GO:0006289">
    <property type="term" value="P:nucleotide-excision repair"/>
    <property type="evidence" value="ECO:0007669"/>
    <property type="project" value="TreeGrafter"/>
</dbReference>
<dbReference type="InterPro" id="IPR036397">
    <property type="entry name" value="RNaseH_sf"/>
</dbReference>
<evidence type="ECO:0000313" key="6">
    <source>
        <dbReference type="EMBL" id="EGB15126.1"/>
    </source>
</evidence>
<dbReference type="InterPro" id="IPR012337">
    <property type="entry name" value="RNaseH-like_sf"/>
</dbReference>
<dbReference type="eggNOG" id="COG1205">
    <property type="taxonomic scope" value="Bacteria"/>
</dbReference>
<keyword evidence="7" id="KW-1185">Reference proteome</keyword>
<name>F0JGT6_9BACT</name>
<dbReference type="Pfam" id="PF09369">
    <property type="entry name" value="MZB"/>
    <property type="match status" value="1"/>
</dbReference>
<accession>F0JGT6</accession>
<dbReference type="CDD" id="cd17923">
    <property type="entry name" value="DEXHc_Hrq1-like"/>
    <property type="match status" value="1"/>
</dbReference>
<organism evidence="6 7">
    <name type="scientific">Pseudodesulfovibrio mercurii</name>
    <dbReference type="NCBI Taxonomy" id="641491"/>
    <lineage>
        <taxon>Bacteria</taxon>
        <taxon>Pseudomonadati</taxon>
        <taxon>Thermodesulfobacteriota</taxon>
        <taxon>Desulfovibrionia</taxon>
        <taxon>Desulfovibrionales</taxon>
        <taxon>Desulfovibrionaceae</taxon>
    </lineage>
</organism>
<gene>
    <name evidence="6" type="ORF">DND132_1920</name>
</gene>
<evidence type="ECO:0000259" key="4">
    <source>
        <dbReference type="PROSITE" id="PS51192"/>
    </source>
</evidence>
<dbReference type="PROSITE" id="PS51192">
    <property type="entry name" value="HELICASE_ATP_BIND_1"/>
    <property type="match status" value="1"/>
</dbReference>
<evidence type="ECO:0000256" key="1">
    <source>
        <dbReference type="ARBA" id="ARBA00022741"/>
    </source>
</evidence>
<dbReference type="GO" id="GO:0005524">
    <property type="term" value="F:ATP binding"/>
    <property type="evidence" value="ECO:0007669"/>
    <property type="project" value="UniProtKB-KW"/>
</dbReference>
<dbReference type="GO" id="GO:0003676">
    <property type="term" value="F:nucleic acid binding"/>
    <property type="evidence" value="ECO:0007669"/>
    <property type="project" value="InterPro"/>
</dbReference>
<sequence>MESPVLEYVSAMLDSERMAHQIAHHRVVEGADARFGEPRRPWPAPLQSALSLLGIEKLYDHQAEAVDYVRAGRHVVVATPTASGKTLTYNLPVMEQILADPESKALYLFPLKALAQDQLKGFNELAALLPLNGREDRRPTAAIYDGDTSPHFRKKIRNAPPNVILSNPEMVHLSMLPHHAGWAEFLSGLTHIVVDEVHTYRGVMGGHMAMVFRRLMRLCRYYGANPTFVFCSATIGNPSELCRMLTGLEVHPILESGAARGGRHMIFVNPDGSPSMAAISLLRAALARGLRTIVYCQSRKMTELISMWAAEKSGEFKGRISAYRAGFLPEERREIEARMADGELLAVISTSALELGIDIGGLDVCIMVGYPGSIMATLQRGGRVGRSQRDSAVALIAQEDALDQYFMRNPDDFFARPPESAMLNPFNPVIMDRHLICAAAELTLRRGEPFLAEPEVARRVEQLVAAGELFEVEPDLPGHPVEIVTHRKRPHRDVDLRGAGSQMHIEDITAQLQSIQNGSSARRENDSGPPRSEPTQGVESFEATKRSGRFQSIRAPVIGTIDQYRAYRETHPGAVYLHRGRTFVIRDLDPATNAVHAEARRVGYYTKPRGSKDTEILEVLGQKASFGTRVYFGRVKVTEMITGYEKRSVRGGKLLGIVPLDLPPQVFETEAIWFEIGHDIRRRCEEEFLHFMGGIHAFEHAAIGMLPLLVMTDRNDLGGISTPLHPQVEGPAVFIYDGMPGGAGLTRQAFERADELIETTLSTIRDCPCELGCPSCVHSPKCGSGNRPIDKRAALFVLEAIRSGDPQSITPKEIDVNTLPGIDTKRPAPKRYGVLDIETRYSADEVGGWNRADRMGVSIACLWDSGEEAMFDYEQDDMDALVAHLRKFDLVIGFNHVKFDYAVLGGLHPFGFRSLPNLDLLVEVNNRLGYRVKLDNIASATLGAGKSADGLQALKWWKEGRLDLITEYCRQDVTVTRDVYLFGREHGYIFFTNKASQKVKLPVEW</sequence>
<dbReference type="PANTHER" id="PTHR47957">
    <property type="entry name" value="ATP-DEPENDENT HELICASE HRQ1"/>
    <property type="match status" value="1"/>
</dbReference>
<dbReference type="PANTHER" id="PTHR47957:SF3">
    <property type="entry name" value="ATP-DEPENDENT HELICASE HRQ1"/>
    <property type="match status" value="1"/>
</dbReference>
<proteinExistence type="predicted"/>
<dbReference type="KEGG" id="ddn:DND132_1920"/>
<dbReference type="PROSITE" id="PS51194">
    <property type="entry name" value="HELICASE_CTER"/>
    <property type="match status" value="1"/>
</dbReference>
<evidence type="ECO:0000256" key="2">
    <source>
        <dbReference type="ARBA" id="ARBA00022840"/>
    </source>
</evidence>
<protein>
    <recommendedName>
        <fullName evidence="8">DEAD/DEAH box helicase</fullName>
    </recommendedName>
</protein>
<dbReference type="SMART" id="SM00487">
    <property type="entry name" value="DEXDc"/>
    <property type="match status" value="1"/>
</dbReference>
<dbReference type="CDD" id="cd18797">
    <property type="entry name" value="SF2_C_Hrq"/>
    <property type="match status" value="1"/>
</dbReference>
<dbReference type="Proteomes" id="UP000007845">
    <property type="component" value="Chromosome"/>
</dbReference>
<keyword evidence="2" id="KW-0067">ATP-binding</keyword>
<dbReference type="RefSeq" id="WP_014322553.1">
    <property type="nucleotide sequence ID" value="NC_016803.1"/>
</dbReference>
<feature type="domain" description="Helicase ATP-binding" evidence="4">
    <location>
        <begin position="66"/>
        <end position="253"/>
    </location>
</feature>
<evidence type="ECO:0000256" key="3">
    <source>
        <dbReference type="SAM" id="MobiDB-lite"/>
    </source>
</evidence>
<dbReference type="Pfam" id="PF00270">
    <property type="entry name" value="DEAD"/>
    <property type="match status" value="1"/>
</dbReference>
<feature type="domain" description="Helicase C-terminal" evidence="5">
    <location>
        <begin position="281"/>
        <end position="429"/>
    </location>
</feature>
<dbReference type="SMR" id="F0JGT6"/>